<feature type="compositionally biased region" description="Basic and acidic residues" evidence="2">
    <location>
        <begin position="1"/>
        <end position="10"/>
    </location>
</feature>
<comment type="caution">
    <text evidence="3">The sequence shown here is derived from an EMBL/GenBank/DDBJ whole genome shotgun (WGS) entry which is preliminary data.</text>
</comment>
<organism evidence="3 4">
    <name type="scientific">Riccia sorocarpa</name>
    <dbReference type="NCBI Taxonomy" id="122646"/>
    <lineage>
        <taxon>Eukaryota</taxon>
        <taxon>Viridiplantae</taxon>
        <taxon>Streptophyta</taxon>
        <taxon>Embryophyta</taxon>
        <taxon>Marchantiophyta</taxon>
        <taxon>Marchantiopsida</taxon>
        <taxon>Marchantiidae</taxon>
        <taxon>Marchantiales</taxon>
        <taxon>Ricciaceae</taxon>
        <taxon>Riccia</taxon>
    </lineage>
</organism>
<dbReference type="EMBL" id="JBJQOH010000003">
    <property type="protein sequence ID" value="KAL3690677.1"/>
    <property type="molecule type" value="Genomic_DNA"/>
</dbReference>
<proteinExistence type="predicted"/>
<feature type="region of interest" description="Disordered" evidence="2">
    <location>
        <begin position="196"/>
        <end position="269"/>
    </location>
</feature>
<dbReference type="AlphaFoldDB" id="A0ABD3HGM4"/>
<accession>A0ABD3HGM4</accession>
<feature type="compositionally biased region" description="Basic residues" evidence="2">
    <location>
        <begin position="222"/>
        <end position="243"/>
    </location>
</feature>
<evidence type="ECO:0000256" key="2">
    <source>
        <dbReference type="SAM" id="MobiDB-lite"/>
    </source>
</evidence>
<evidence type="ECO:0000313" key="4">
    <source>
        <dbReference type="Proteomes" id="UP001633002"/>
    </source>
</evidence>
<dbReference type="Proteomes" id="UP001633002">
    <property type="component" value="Unassembled WGS sequence"/>
</dbReference>
<protein>
    <submittedName>
        <fullName evidence="3">Uncharacterized protein</fullName>
    </submittedName>
</protein>
<reference evidence="3 4" key="1">
    <citation type="submission" date="2024-09" db="EMBL/GenBank/DDBJ databases">
        <title>Chromosome-scale assembly of Riccia sorocarpa.</title>
        <authorList>
            <person name="Paukszto L."/>
        </authorList>
    </citation>
    <scope>NUCLEOTIDE SEQUENCE [LARGE SCALE GENOMIC DNA]</scope>
    <source>
        <strain evidence="3">LP-2024</strain>
        <tissue evidence="3">Aerial parts of the thallus</tissue>
    </source>
</reference>
<feature type="region of interest" description="Disordered" evidence="2">
    <location>
        <begin position="1"/>
        <end position="35"/>
    </location>
</feature>
<name>A0ABD3HGM4_9MARC</name>
<evidence type="ECO:0000256" key="1">
    <source>
        <dbReference type="SAM" id="Coils"/>
    </source>
</evidence>
<sequence>MTQLAHEDYQANKWRPSGKPGGHRDRPLDEENVPPNLDYKVLEQIADGVEKMIISWSNAEDREPYLPPCMKQAMESVTSPPASAVKELPLQGQAPASPMKSPLSEKSFTEDGGCNNSCPVQFLQEGFGGVTTAISGTGPARLIASSADQTGRRESNANKEGDGEMKDGKGPPHNLDLTVTKWKDDTDARSSIRTNSDEWCFFPGNDAEAPATMESQQQKSSQHPRRSSRGSRKKERILSKRNHQQPYVTPNNTTRTKQETEDQSRLLQTQAKHKTVQAEVSLLPKVNTGNLNSLFKSIVIDDELLEKKLEALTTMPPTPLLNPVDLPETDRNKQVQDLQIALLECAMEYELKTIELKMKIKSLQSTPKHTDPDSKSLAEKAAEQHVVDGLVQSKKPKVILVVKFLVRCSRCSIQEIRGNRKLKFETQQRSLDDAICRVNRLTKEVLKKEHGLTEAQLLEKQLRAQLQETEEALAKAEASRLPTHQGGLEPAKLVAALPSLREWIRHLKKDNSIEPLIVKMVDGYYSPGEETDHPEAVKPRSTNDQAADTAHKVVERVVHNLMKEVQGLQRELGRLGSCRTVRPKSAPLSGEFLKAGHLKKERVKK</sequence>
<keyword evidence="4" id="KW-1185">Reference proteome</keyword>
<evidence type="ECO:0000313" key="3">
    <source>
        <dbReference type="EMBL" id="KAL3690677.1"/>
    </source>
</evidence>
<feature type="region of interest" description="Disordered" evidence="2">
    <location>
        <begin position="144"/>
        <end position="182"/>
    </location>
</feature>
<feature type="compositionally biased region" description="Basic and acidic residues" evidence="2">
    <location>
        <begin position="150"/>
        <end position="170"/>
    </location>
</feature>
<keyword evidence="1" id="KW-0175">Coiled coil</keyword>
<gene>
    <name evidence="3" type="ORF">R1sor_004328</name>
</gene>
<feature type="coiled-coil region" evidence="1">
    <location>
        <begin position="452"/>
        <end position="479"/>
    </location>
</feature>
<feature type="compositionally biased region" description="Polar residues" evidence="2">
    <location>
        <begin position="244"/>
        <end position="255"/>
    </location>
</feature>